<evidence type="ECO:0000259" key="1">
    <source>
        <dbReference type="Pfam" id="PF13358"/>
    </source>
</evidence>
<dbReference type="SUPFAM" id="SSF46689">
    <property type="entry name" value="Homeodomain-like"/>
    <property type="match status" value="1"/>
</dbReference>
<dbReference type="Pfam" id="PF13565">
    <property type="entry name" value="HTH_32"/>
    <property type="match status" value="1"/>
</dbReference>
<dbReference type="Pfam" id="PF13358">
    <property type="entry name" value="DDE_3"/>
    <property type="match status" value="1"/>
</dbReference>
<evidence type="ECO:0000313" key="2">
    <source>
        <dbReference type="EMBL" id="TMQ75547.1"/>
    </source>
</evidence>
<comment type="caution">
    <text evidence="2">The sequence shown here is derived from an EMBL/GenBank/DDBJ whole genome shotgun (WGS) entry which is preliminary data.</text>
</comment>
<proteinExistence type="predicted"/>
<dbReference type="AlphaFoldDB" id="A0A5S4EJL4"/>
<protein>
    <submittedName>
        <fullName evidence="2">Mobile element protein</fullName>
    </submittedName>
</protein>
<dbReference type="NCBIfam" id="NF033545">
    <property type="entry name" value="transpos_IS630"/>
    <property type="match status" value="1"/>
</dbReference>
<gene>
    <name evidence="2" type="ORF">ACCUM_1176</name>
</gene>
<name>A0A5S4EJL4_9PROT</name>
<dbReference type="EMBL" id="SWAD01000088">
    <property type="protein sequence ID" value="TMQ75547.1"/>
    <property type="molecule type" value="Genomic_DNA"/>
</dbReference>
<evidence type="ECO:0000313" key="3">
    <source>
        <dbReference type="Proteomes" id="UP000306324"/>
    </source>
</evidence>
<keyword evidence="3" id="KW-1185">Reference proteome</keyword>
<feature type="domain" description="Tc1-like transposase DDE" evidence="1">
    <location>
        <begin position="257"/>
        <end position="393"/>
    </location>
</feature>
<dbReference type="InterPro" id="IPR047655">
    <property type="entry name" value="Transpos_IS630-like"/>
</dbReference>
<dbReference type="PANTHER" id="PTHR46564:SF1">
    <property type="entry name" value="TRANSPOSASE"/>
    <property type="match status" value="1"/>
</dbReference>
<accession>A0A5S4EJL4</accession>
<dbReference type="InterPro" id="IPR038717">
    <property type="entry name" value="Tc1-like_DDE_dom"/>
</dbReference>
<dbReference type="InterPro" id="IPR009057">
    <property type="entry name" value="Homeodomain-like_sf"/>
</dbReference>
<organism evidence="2 3">
    <name type="scientific">Candidatus Accumulibacter phosphatis</name>
    <dbReference type="NCBI Taxonomy" id="327160"/>
    <lineage>
        <taxon>Bacteria</taxon>
        <taxon>Pseudomonadati</taxon>
        <taxon>Pseudomonadota</taxon>
        <taxon>Betaproteobacteria</taxon>
        <taxon>Candidatus Accumulibacter</taxon>
    </lineage>
</organism>
<dbReference type="Gene3D" id="3.30.420.10">
    <property type="entry name" value="Ribonuclease H-like superfamily/Ribonuclease H"/>
    <property type="match status" value="1"/>
</dbReference>
<reference evidence="2 3" key="1">
    <citation type="submission" date="2019-04" db="EMBL/GenBank/DDBJ databases">
        <title>A novel phosphate-accumulating bacterium identified in bioreactor for phosphate removal from wastewater.</title>
        <authorList>
            <person name="Kotlyarov R.Y."/>
            <person name="Beletsky A.V."/>
            <person name="Kallistova A.Y."/>
            <person name="Dorofeev A.G."/>
            <person name="Nikolaev Y.Y."/>
            <person name="Pimenov N.V."/>
            <person name="Ravin N.V."/>
            <person name="Mardanov A.V."/>
        </authorList>
    </citation>
    <scope>NUCLEOTIDE SEQUENCE [LARGE SCALE GENOMIC DNA]</scope>
    <source>
        <strain evidence="2 3">Bin19</strain>
    </source>
</reference>
<dbReference type="PANTHER" id="PTHR46564">
    <property type="entry name" value="TRANSPOSASE"/>
    <property type="match status" value="1"/>
</dbReference>
<dbReference type="GO" id="GO:0003676">
    <property type="term" value="F:nucleic acid binding"/>
    <property type="evidence" value="ECO:0007669"/>
    <property type="project" value="InterPro"/>
</dbReference>
<dbReference type="Proteomes" id="UP000306324">
    <property type="component" value="Unassembled WGS sequence"/>
</dbReference>
<dbReference type="InterPro" id="IPR036397">
    <property type="entry name" value="RNaseH_sf"/>
</dbReference>
<sequence>MPSKPSACRERPRFGKVHERLGMQITQARVEGALQAAPTHQVQDIDEPTTRTTAPIHPISSKRFRIIHPTYAGILATQPPGSLALSRKAKTLTLTDKERGQLTQIEERSSDWRERRRAQTVLLLDQGLSIDAVVTQQKIHQETVACHRDAWLVRGFAGLRDLPRSGAPRKLSEAHKQVLCAWVQGEAYTAPQLRSRLSEEQGVQVSVWLVQSALKEKGYVWKRSRHSLKIRDEATFREVQAEIEEWVEKSKLGERALAYLDEAGFAQAQPNRSAWTEKGKVHLMPAERGKRLNVLAALISRGELFTAKFWETTTAALLGGFLGLLLESVGRPLTVILDNASIHKAKEIQPLLALLKQKGLTLHFLPPDSPELNRVEKLWHKMKYEWMAFKARNAATLEANVDKILGGFGSDYRMTFC</sequence>